<protein>
    <recommendedName>
        <fullName evidence="9">DDE Tnp4 domain-containing protein</fullName>
    </recommendedName>
</protein>
<keyword evidence="4" id="KW-0540">Nuclease</keyword>
<feature type="chain" id="PRO_5042851877" description="DDE Tnp4 domain-containing protein" evidence="8">
    <location>
        <begin position="21"/>
        <end position="138"/>
    </location>
</feature>
<comment type="caution">
    <text evidence="10">The sequence shown here is derived from an EMBL/GenBank/DDBJ whole genome shotgun (WGS) entry which is preliminary data.</text>
</comment>
<comment type="subcellular location">
    <subcellularLocation>
        <location evidence="2">Nucleus</location>
    </subcellularLocation>
</comment>
<evidence type="ECO:0000256" key="7">
    <source>
        <dbReference type="ARBA" id="ARBA00023242"/>
    </source>
</evidence>
<dbReference type="PANTHER" id="PTHR22930">
    <property type="match status" value="1"/>
</dbReference>
<keyword evidence="8" id="KW-0732">Signal</keyword>
<feature type="domain" description="DDE Tnp4" evidence="9">
    <location>
        <begin position="79"/>
        <end position="125"/>
    </location>
</feature>
<dbReference type="AlphaFoldDB" id="A0AAN8L282"/>
<reference evidence="10 11" key="1">
    <citation type="submission" date="2021-04" db="EMBL/GenBank/DDBJ databases">
        <authorList>
            <person name="De Guttry C."/>
            <person name="Zahm M."/>
            <person name="Klopp C."/>
            <person name="Cabau C."/>
            <person name="Louis A."/>
            <person name="Berthelot C."/>
            <person name="Parey E."/>
            <person name="Roest Crollius H."/>
            <person name="Montfort J."/>
            <person name="Robinson-Rechavi M."/>
            <person name="Bucao C."/>
            <person name="Bouchez O."/>
            <person name="Gislard M."/>
            <person name="Lluch J."/>
            <person name="Milhes M."/>
            <person name="Lampietro C."/>
            <person name="Lopez Roques C."/>
            <person name="Donnadieu C."/>
            <person name="Braasch I."/>
            <person name="Desvignes T."/>
            <person name="Postlethwait J."/>
            <person name="Bobe J."/>
            <person name="Wedekind C."/>
            <person name="Guiguen Y."/>
        </authorList>
    </citation>
    <scope>NUCLEOTIDE SEQUENCE [LARGE SCALE GENOMIC DNA]</scope>
    <source>
        <strain evidence="10">Cs_M1</strain>
        <tissue evidence="10">Blood</tissue>
    </source>
</reference>
<keyword evidence="7" id="KW-0539">Nucleus</keyword>
<dbReference type="EMBL" id="JAGTTL010000028">
    <property type="protein sequence ID" value="KAK6299820.1"/>
    <property type="molecule type" value="Genomic_DNA"/>
</dbReference>
<keyword evidence="5" id="KW-0479">Metal-binding</keyword>
<dbReference type="GO" id="GO:0005634">
    <property type="term" value="C:nucleus"/>
    <property type="evidence" value="ECO:0007669"/>
    <property type="project" value="UniProtKB-SubCell"/>
</dbReference>
<dbReference type="GO" id="GO:0004518">
    <property type="term" value="F:nuclease activity"/>
    <property type="evidence" value="ECO:0007669"/>
    <property type="project" value="UniProtKB-KW"/>
</dbReference>
<organism evidence="10 11">
    <name type="scientific">Coregonus suidteri</name>
    <dbReference type="NCBI Taxonomy" id="861788"/>
    <lineage>
        <taxon>Eukaryota</taxon>
        <taxon>Metazoa</taxon>
        <taxon>Chordata</taxon>
        <taxon>Craniata</taxon>
        <taxon>Vertebrata</taxon>
        <taxon>Euteleostomi</taxon>
        <taxon>Actinopterygii</taxon>
        <taxon>Neopterygii</taxon>
        <taxon>Teleostei</taxon>
        <taxon>Protacanthopterygii</taxon>
        <taxon>Salmoniformes</taxon>
        <taxon>Salmonidae</taxon>
        <taxon>Coregoninae</taxon>
        <taxon>Coregonus</taxon>
    </lineage>
</organism>
<dbReference type="InterPro" id="IPR027806">
    <property type="entry name" value="HARBI1_dom"/>
</dbReference>
<dbReference type="Proteomes" id="UP001356427">
    <property type="component" value="Unassembled WGS sequence"/>
</dbReference>
<keyword evidence="11" id="KW-1185">Reference proteome</keyword>
<dbReference type="GO" id="GO:0046872">
    <property type="term" value="F:metal ion binding"/>
    <property type="evidence" value="ECO:0007669"/>
    <property type="project" value="UniProtKB-KW"/>
</dbReference>
<evidence type="ECO:0000256" key="5">
    <source>
        <dbReference type="ARBA" id="ARBA00022723"/>
    </source>
</evidence>
<dbReference type="Pfam" id="PF13359">
    <property type="entry name" value="DDE_Tnp_4"/>
    <property type="match status" value="1"/>
</dbReference>
<proteinExistence type="inferred from homology"/>
<dbReference type="GO" id="GO:0016787">
    <property type="term" value="F:hydrolase activity"/>
    <property type="evidence" value="ECO:0007669"/>
    <property type="project" value="UniProtKB-KW"/>
</dbReference>
<evidence type="ECO:0000256" key="1">
    <source>
        <dbReference type="ARBA" id="ARBA00001968"/>
    </source>
</evidence>
<evidence type="ECO:0000256" key="3">
    <source>
        <dbReference type="ARBA" id="ARBA00006958"/>
    </source>
</evidence>
<dbReference type="PANTHER" id="PTHR22930:SF85">
    <property type="entry name" value="GH03217P-RELATED"/>
    <property type="match status" value="1"/>
</dbReference>
<comment type="similarity">
    <text evidence="3">Belongs to the HARBI1 family.</text>
</comment>
<evidence type="ECO:0000256" key="8">
    <source>
        <dbReference type="SAM" id="SignalP"/>
    </source>
</evidence>
<sequence>MLFHLFLRLWLTATVMKTMGISDRFDVSKSTVKACFQRVIEAVSHLSARVIVWPTGAGAQEVISGFATAAKFPGVIGAIDGTHIPIKAPREYPETNVNQKSFHSMHLQAVCDNKMIFTSVLSAYPDSGYSLCTTRYRQ</sequence>
<evidence type="ECO:0000256" key="4">
    <source>
        <dbReference type="ARBA" id="ARBA00022722"/>
    </source>
</evidence>
<evidence type="ECO:0000256" key="6">
    <source>
        <dbReference type="ARBA" id="ARBA00022801"/>
    </source>
</evidence>
<comment type="cofactor">
    <cofactor evidence="1">
        <name>a divalent metal cation</name>
        <dbReference type="ChEBI" id="CHEBI:60240"/>
    </cofactor>
</comment>
<feature type="signal peptide" evidence="8">
    <location>
        <begin position="1"/>
        <end position="20"/>
    </location>
</feature>
<keyword evidence="6" id="KW-0378">Hydrolase</keyword>
<name>A0AAN8L282_9TELE</name>
<accession>A0AAN8L282</accession>
<evidence type="ECO:0000259" key="9">
    <source>
        <dbReference type="Pfam" id="PF13359"/>
    </source>
</evidence>
<dbReference type="InterPro" id="IPR045249">
    <property type="entry name" value="HARBI1-like"/>
</dbReference>
<gene>
    <name evidence="10" type="ORF">J4Q44_G00298530</name>
</gene>
<evidence type="ECO:0000313" key="10">
    <source>
        <dbReference type="EMBL" id="KAK6299820.1"/>
    </source>
</evidence>
<evidence type="ECO:0000313" key="11">
    <source>
        <dbReference type="Proteomes" id="UP001356427"/>
    </source>
</evidence>
<evidence type="ECO:0000256" key="2">
    <source>
        <dbReference type="ARBA" id="ARBA00004123"/>
    </source>
</evidence>